<sequence length="439" mass="49033">YFYRLLVVSITVIMLSCSGNNAVEQTEVNLPIIDSDTETELTVWGWNVAAKALMETAKTFNEKYPKIKINVQEFGGPPQLYEKAGVVLSSGQGIPDVMQIESDFIQTYSETYPQRFLDLKTLVPTNFNSIVDPSKIPTSYDTEGKLTSIPWDSGPVVLYYREDLFREAGIDPNTIETYDDLIAAGKDLQAKLPNVKLTGFSFTQDDGVWRTLMVQNNIYYLDTNGNITLSSPRAVESMQLVKRLIDEGLVLNTVNWDTGIRAHKNGEIAMSFNGGWWGGTMKDQMPEMAGKWRAMEIPAYTQGGVRASSLGGSTLTITATDPIKQAAAWAFIEHSLLNTDSQLLMYEKYGLFPSYLPAYEDERFLQPDPYFGNQNYNELLGKVTKNIPPALYNSDDYSDLRNVAVSAYEEIINNNSDIQETLDAAAQQANSITGRKIIK</sequence>
<comment type="similarity">
    <text evidence="2">Belongs to the bacterial solute-binding protein 1 family.</text>
</comment>
<comment type="subcellular location">
    <subcellularLocation>
        <location evidence="1">Periplasm</location>
    </subcellularLocation>
</comment>
<dbReference type="RefSeq" id="WP_304392394.1">
    <property type="nucleotide sequence ID" value="NZ_JAUPBM010000144.1"/>
</dbReference>
<feature type="signal peptide" evidence="8">
    <location>
        <begin position="1"/>
        <end position="22"/>
    </location>
</feature>
<protein>
    <submittedName>
        <fullName evidence="9">Extracellular solute-binding protein</fullName>
    </submittedName>
</protein>
<keyword evidence="3" id="KW-1003">Cell membrane</keyword>
<proteinExistence type="inferred from homology"/>
<dbReference type="PANTHER" id="PTHR43649">
    <property type="entry name" value="ARABINOSE-BINDING PROTEIN-RELATED"/>
    <property type="match status" value="1"/>
</dbReference>
<feature type="chain" id="PRO_5047335440" evidence="8">
    <location>
        <begin position="23"/>
        <end position="439"/>
    </location>
</feature>
<keyword evidence="5" id="KW-0472">Membrane</keyword>
<accession>A0ABT8Z0W5</accession>
<dbReference type="EMBL" id="JAUPBM010000144">
    <property type="protein sequence ID" value="MDO7021122.1"/>
    <property type="molecule type" value="Genomic_DNA"/>
</dbReference>
<evidence type="ECO:0000256" key="8">
    <source>
        <dbReference type="SAM" id="SignalP"/>
    </source>
</evidence>
<feature type="non-terminal residue" evidence="9">
    <location>
        <position position="1"/>
    </location>
</feature>
<evidence type="ECO:0000256" key="7">
    <source>
        <dbReference type="ARBA" id="ARBA00023288"/>
    </source>
</evidence>
<evidence type="ECO:0000256" key="5">
    <source>
        <dbReference type="ARBA" id="ARBA00023136"/>
    </source>
</evidence>
<evidence type="ECO:0000256" key="4">
    <source>
        <dbReference type="ARBA" id="ARBA00022729"/>
    </source>
</evidence>
<evidence type="ECO:0000256" key="2">
    <source>
        <dbReference type="ARBA" id="ARBA00008520"/>
    </source>
</evidence>
<comment type="caution">
    <text evidence="9">The sequence shown here is derived from an EMBL/GenBank/DDBJ whole genome shotgun (WGS) entry which is preliminary data.</text>
</comment>
<gene>
    <name evidence="9" type="ORF">Q5M86_10070</name>
</gene>
<dbReference type="InterPro" id="IPR006059">
    <property type="entry name" value="SBP"/>
</dbReference>
<keyword evidence="10" id="KW-1185">Reference proteome</keyword>
<evidence type="ECO:0000256" key="6">
    <source>
        <dbReference type="ARBA" id="ARBA00023139"/>
    </source>
</evidence>
<reference evidence="9" key="1">
    <citation type="submission" date="2023-07" db="EMBL/GenBank/DDBJ databases">
        <title>Mucosal microbiota of week-old chicken and adult hens.</title>
        <authorList>
            <person name="Volf J."/>
            <person name="Karasova D."/>
            <person name="Crhanova M."/>
            <person name="Faldynova M."/>
            <person name="Prikrylova H."/>
            <person name="Zeman M."/>
            <person name="Babak V."/>
            <person name="Rajova J."/>
            <person name="Rychlik I."/>
        </authorList>
    </citation>
    <scope>NUCLEOTIDE SEQUENCE</scope>
    <source>
        <strain evidence="9">ET902</strain>
    </source>
</reference>
<evidence type="ECO:0000256" key="1">
    <source>
        <dbReference type="ARBA" id="ARBA00004418"/>
    </source>
</evidence>
<dbReference type="Gene3D" id="3.40.190.10">
    <property type="entry name" value="Periplasmic binding protein-like II"/>
    <property type="match status" value="1"/>
</dbReference>
<keyword evidence="4 8" id="KW-0732">Signal</keyword>
<dbReference type="InterPro" id="IPR050490">
    <property type="entry name" value="Bact_solute-bd_prot1"/>
</dbReference>
<dbReference type="Pfam" id="PF13416">
    <property type="entry name" value="SBP_bac_8"/>
    <property type="match status" value="1"/>
</dbReference>
<organism evidence="9 10">
    <name type="scientific">Brachyspira innocens</name>
    <dbReference type="NCBI Taxonomy" id="13264"/>
    <lineage>
        <taxon>Bacteria</taxon>
        <taxon>Pseudomonadati</taxon>
        <taxon>Spirochaetota</taxon>
        <taxon>Spirochaetia</taxon>
        <taxon>Brachyspirales</taxon>
        <taxon>Brachyspiraceae</taxon>
        <taxon>Brachyspira</taxon>
    </lineage>
</organism>
<evidence type="ECO:0000313" key="10">
    <source>
        <dbReference type="Proteomes" id="UP001175147"/>
    </source>
</evidence>
<evidence type="ECO:0000256" key="3">
    <source>
        <dbReference type="ARBA" id="ARBA00022475"/>
    </source>
</evidence>
<name>A0ABT8Z0W5_9SPIR</name>
<keyword evidence="7" id="KW-0449">Lipoprotein</keyword>
<dbReference type="SUPFAM" id="SSF53850">
    <property type="entry name" value="Periplasmic binding protein-like II"/>
    <property type="match status" value="1"/>
</dbReference>
<keyword evidence="6" id="KW-0564">Palmitate</keyword>
<dbReference type="Proteomes" id="UP001175147">
    <property type="component" value="Unassembled WGS sequence"/>
</dbReference>
<evidence type="ECO:0000313" key="9">
    <source>
        <dbReference type="EMBL" id="MDO7021122.1"/>
    </source>
</evidence>
<dbReference type="PANTHER" id="PTHR43649:SF33">
    <property type="entry name" value="POLYGALACTURONAN_RHAMNOGALACTURONAN-BINDING PROTEIN YTCQ"/>
    <property type="match status" value="1"/>
</dbReference>